<dbReference type="RefSeq" id="WP_165446940.1">
    <property type="nucleotide sequence ID" value="NZ_JBHLWO010000002.1"/>
</dbReference>
<dbReference type="Gene3D" id="3.40.30.10">
    <property type="entry name" value="Glutaredoxin"/>
    <property type="match status" value="1"/>
</dbReference>
<dbReference type="CDD" id="cd02966">
    <property type="entry name" value="TlpA_like_family"/>
    <property type="match status" value="1"/>
</dbReference>
<dbReference type="PANTHER" id="PTHR42852:SF13">
    <property type="entry name" value="PROTEIN DIPZ"/>
    <property type="match status" value="1"/>
</dbReference>
<proteinExistence type="predicted"/>
<dbReference type="SUPFAM" id="SSF52833">
    <property type="entry name" value="Thioredoxin-like"/>
    <property type="match status" value="1"/>
</dbReference>
<name>A0ABV6HLU7_9SPHI</name>
<dbReference type="Proteomes" id="UP001589774">
    <property type="component" value="Unassembled WGS sequence"/>
</dbReference>
<dbReference type="PANTHER" id="PTHR42852">
    <property type="entry name" value="THIOL:DISULFIDE INTERCHANGE PROTEIN DSBE"/>
    <property type="match status" value="1"/>
</dbReference>
<evidence type="ECO:0000313" key="3">
    <source>
        <dbReference type="Proteomes" id="UP001589774"/>
    </source>
</evidence>
<sequence length="441" mass="50449">MINKIIRTFFPVFIGLIPAMGSVYGQVLKIGDTVPDFEINDVIGYSSSTIHLSDFEGKAIILDFWSHGCKGCIESFPKVDSLQQKYGDNLQIILVNNESRDSTERWRSKRTGIKLPSVPIVTGGGPLSAAFPQNAYPLHVWIDADRVVKHITHGWNATEANIEAFINRDTLNLSTVEFVDIDQEEKRSTQRIYDAMVDSAVSFSYLARYRSKKDINPGNHLFVHKNGKWRFSVTSNAVEGLFKTAYIPLMDMDLFPKNAVIYEMENTLPYRIPKDKALIDFHYQHYIYTYDYVCEAASEAVFREAMAEDLMNKFNLEVTLQERKIPCMVLKMKKTKQLESKGGQSIDSLYAVILQMEVKEPKMRNMPFATLVHRLRARMKITRGMALLDESDFKGNIDIDLSPAALQAKDNKLLIKELAEYGLVLKEEKRKQTCLVFKERE</sequence>
<comment type="caution">
    <text evidence="2">The sequence shown here is derived from an EMBL/GenBank/DDBJ whole genome shotgun (WGS) entry which is preliminary data.</text>
</comment>
<dbReference type="InterPro" id="IPR013766">
    <property type="entry name" value="Thioredoxin_domain"/>
</dbReference>
<organism evidence="2 3">
    <name type="scientific">Olivibacter oleidegradans</name>
    <dbReference type="NCBI Taxonomy" id="760123"/>
    <lineage>
        <taxon>Bacteria</taxon>
        <taxon>Pseudomonadati</taxon>
        <taxon>Bacteroidota</taxon>
        <taxon>Sphingobacteriia</taxon>
        <taxon>Sphingobacteriales</taxon>
        <taxon>Sphingobacteriaceae</taxon>
        <taxon>Olivibacter</taxon>
    </lineage>
</organism>
<reference evidence="2 3" key="1">
    <citation type="submission" date="2024-09" db="EMBL/GenBank/DDBJ databases">
        <authorList>
            <person name="Sun Q."/>
            <person name="Mori K."/>
        </authorList>
    </citation>
    <scope>NUCLEOTIDE SEQUENCE [LARGE SCALE GENOMIC DNA]</scope>
    <source>
        <strain evidence="2 3">CCM 7765</strain>
    </source>
</reference>
<feature type="domain" description="Thioredoxin" evidence="1">
    <location>
        <begin position="28"/>
        <end position="184"/>
    </location>
</feature>
<evidence type="ECO:0000313" key="2">
    <source>
        <dbReference type="EMBL" id="MFC0319883.1"/>
    </source>
</evidence>
<dbReference type="Pfam" id="PF00578">
    <property type="entry name" value="AhpC-TSA"/>
    <property type="match status" value="1"/>
</dbReference>
<evidence type="ECO:0000259" key="1">
    <source>
        <dbReference type="PROSITE" id="PS51352"/>
    </source>
</evidence>
<keyword evidence="3" id="KW-1185">Reference proteome</keyword>
<dbReference type="EMBL" id="JBHLWO010000002">
    <property type="protein sequence ID" value="MFC0319883.1"/>
    <property type="molecule type" value="Genomic_DNA"/>
</dbReference>
<dbReference type="InterPro" id="IPR000866">
    <property type="entry name" value="AhpC/TSA"/>
</dbReference>
<gene>
    <name evidence="2" type="ORF">ACFFI0_16285</name>
</gene>
<protein>
    <submittedName>
        <fullName evidence="2">TlpA family protein disulfide reductase</fullName>
    </submittedName>
</protein>
<dbReference type="InterPro" id="IPR036249">
    <property type="entry name" value="Thioredoxin-like_sf"/>
</dbReference>
<dbReference type="InterPro" id="IPR050553">
    <property type="entry name" value="Thioredoxin_ResA/DsbE_sf"/>
</dbReference>
<accession>A0ABV6HLU7</accession>
<dbReference type="PROSITE" id="PS51352">
    <property type="entry name" value="THIOREDOXIN_2"/>
    <property type="match status" value="1"/>
</dbReference>